<dbReference type="AlphaFoldDB" id="A0A8H5JEM6"/>
<dbReference type="InterPro" id="IPR000210">
    <property type="entry name" value="BTB/POZ_dom"/>
</dbReference>
<accession>A0A8H5JEM6</accession>
<feature type="region of interest" description="Disordered" evidence="1">
    <location>
        <begin position="342"/>
        <end position="362"/>
    </location>
</feature>
<feature type="compositionally biased region" description="Acidic residues" evidence="1">
    <location>
        <begin position="416"/>
        <end position="431"/>
    </location>
</feature>
<dbReference type="SUPFAM" id="SSF54695">
    <property type="entry name" value="POZ domain"/>
    <property type="match status" value="1"/>
</dbReference>
<proteinExistence type="predicted"/>
<dbReference type="Gene3D" id="3.30.710.10">
    <property type="entry name" value="Potassium Channel Kv1.1, Chain A"/>
    <property type="match status" value="1"/>
</dbReference>
<evidence type="ECO:0000313" key="4">
    <source>
        <dbReference type="Proteomes" id="UP000522262"/>
    </source>
</evidence>
<keyword evidence="4" id="KW-1185">Reference proteome</keyword>
<dbReference type="EMBL" id="JAAOAM010000059">
    <property type="protein sequence ID" value="KAF5552635.1"/>
    <property type="molecule type" value="Genomic_DNA"/>
</dbReference>
<gene>
    <name evidence="3" type="ORF">FMEXI_2786</name>
</gene>
<feature type="compositionally biased region" description="Polar residues" evidence="1">
    <location>
        <begin position="396"/>
        <end position="406"/>
    </location>
</feature>
<protein>
    <recommendedName>
        <fullName evidence="2">BTB domain-containing protein</fullName>
    </recommendedName>
</protein>
<evidence type="ECO:0000259" key="2">
    <source>
        <dbReference type="Pfam" id="PF00651"/>
    </source>
</evidence>
<feature type="region of interest" description="Disordered" evidence="1">
    <location>
        <begin position="25"/>
        <end position="44"/>
    </location>
</feature>
<evidence type="ECO:0000313" key="3">
    <source>
        <dbReference type="EMBL" id="KAF5552635.1"/>
    </source>
</evidence>
<comment type="caution">
    <text evidence="3">The sequence shown here is derived from an EMBL/GenBank/DDBJ whole genome shotgun (WGS) entry which is preliminary data.</text>
</comment>
<dbReference type="Pfam" id="PF00651">
    <property type="entry name" value="BTB"/>
    <property type="match status" value="1"/>
</dbReference>
<feature type="domain" description="BTB" evidence="2">
    <location>
        <begin position="472"/>
        <end position="560"/>
    </location>
</feature>
<name>A0A8H5JEM6_9HYPO</name>
<sequence length="780" mass="88507">MKPSLLVFNPNGDIDLILRKSSAQRIQKVTRGSSGPDDAADEEPIDDTAATEGEVEYQQGPPVEFKNISSSIHTVEDLRNLGSMKEHGQHVELRYRVSSAHLALASPVFKSMVTESFATIDLSSRSTSGFRRYAEALLILLDVIHGHHKSVPKAMCLKLLIELSRLIDNHKCHEAVEMFVDHWVGSIIDEKKIKGSSMNTNMSRLYISWVFAKGEYFNLLALQILLESTAGSIQTDLPLPATILEALEHRREAIVNQVLDKIYWLLEELWSGDCTRESCYPLALGTLMKRMRSFGLEIPRPVNRPIKEKSILQLLEKKMRHWEKEMSQTDICDGVRLRDFESAQSTQEGNEPSRKRKREASVIITNTRPLAASTGMKPSLLLFAPKGDTDIILRQPNSRSHQNSLPQAADPNAVPEENDEHAEQELQDDQNDPQLHVTEEFNDVTASIESLNDLKSLKPFNEHGQNVELCYRVSSAHLMLASPVFRAMLDGPFQESSRNQDGRFEVKTSECSAEALLVLLNIMHGHHRDVPKTMEFSLLTEMAILVDYYECHEIVEMFAENWIASTIQEDEIEGSDYQTNISRLFISWVFGKIELFNSVVYSILKLTAGPIQTDLPLPSTILDSLERCRQSLTQKFLDSIYELLDSFWSRDEGCDAECTAIMLGMLIKQMLRFGLEVPRPMSGRPAQEKNLLHLYEFSAQLKSPRWSHVSSSNAHGCRFSTITEPWLETLSNVDICHGVRFEDFKLGTSVPKDVASEFLKKDMRKRKRSNRDLFRGRRSA</sequence>
<dbReference type="InterPro" id="IPR011333">
    <property type="entry name" value="SKP1/BTB/POZ_sf"/>
</dbReference>
<reference evidence="3 4" key="1">
    <citation type="submission" date="2020-05" db="EMBL/GenBank/DDBJ databases">
        <title>Identification and distribution of gene clusters putatively required for synthesis of sphingolipid metabolism inhibitors in phylogenetically diverse species of the filamentous fungus Fusarium.</title>
        <authorList>
            <person name="Kim H.-S."/>
            <person name="Busman M."/>
            <person name="Brown D.W."/>
            <person name="Divon H."/>
            <person name="Uhlig S."/>
            <person name="Proctor R.H."/>
        </authorList>
    </citation>
    <scope>NUCLEOTIDE SEQUENCE [LARGE SCALE GENOMIC DNA]</scope>
    <source>
        <strain evidence="3 4">NRRL 53147</strain>
    </source>
</reference>
<evidence type="ECO:0000256" key="1">
    <source>
        <dbReference type="SAM" id="MobiDB-lite"/>
    </source>
</evidence>
<dbReference type="Proteomes" id="UP000522262">
    <property type="component" value="Unassembled WGS sequence"/>
</dbReference>
<organism evidence="3 4">
    <name type="scientific">Fusarium mexicanum</name>
    <dbReference type="NCBI Taxonomy" id="751941"/>
    <lineage>
        <taxon>Eukaryota</taxon>
        <taxon>Fungi</taxon>
        <taxon>Dikarya</taxon>
        <taxon>Ascomycota</taxon>
        <taxon>Pezizomycotina</taxon>
        <taxon>Sordariomycetes</taxon>
        <taxon>Hypocreomycetidae</taxon>
        <taxon>Hypocreales</taxon>
        <taxon>Nectriaceae</taxon>
        <taxon>Fusarium</taxon>
        <taxon>Fusarium fujikuroi species complex</taxon>
    </lineage>
</organism>
<feature type="region of interest" description="Disordered" evidence="1">
    <location>
        <begin position="396"/>
        <end position="432"/>
    </location>
</feature>